<organism evidence="8">
    <name type="scientific">Mesocestoides corti</name>
    <name type="common">Flatworm</name>
    <dbReference type="NCBI Taxonomy" id="53468"/>
    <lineage>
        <taxon>Eukaryota</taxon>
        <taxon>Metazoa</taxon>
        <taxon>Spiralia</taxon>
        <taxon>Lophotrochozoa</taxon>
        <taxon>Platyhelminthes</taxon>
        <taxon>Cestoda</taxon>
        <taxon>Eucestoda</taxon>
        <taxon>Cyclophyllidea</taxon>
        <taxon>Mesocestoididae</taxon>
        <taxon>Mesocestoides</taxon>
    </lineage>
</organism>
<sequence>MLALKFFLEHYKHYLLGNEIVVRKDHQALRWLNNFKEPSGIIARWLEVLSQFNYKVEYRPGKKHENADALSRIPERTVDVAAISMEQTTVENWGAAQSEDPYISLIYDRQRTGSPKPTDKEMAGSSQEARVLWSAWNNLSFRDGVLYYKFGQVQIFIFPISKNIFER</sequence>
<proteinExistence type="predicted"/>
<dbReference type="Pfam" id="PF17917">
    <property type="entry name" value="RT_RNaseH"/>
    <property type="match status" value="1"/>
</dbReference>
<keyword evidence="3" id="KW-0540">Nuclease</keyword>
<evidence type="ECO:0000259" key="7">
    <source>
        <dbReference type="Pfam" id="PF17917"/>
    </source>
</evidence>
<dbReference type="PANTHER" id="PTHR37984:SF15">
    <property type="entry name" value="INTEGRASE CATALYTIC DOMAIN-CONTAINING PROTEIN"/>
    <property type="match status" value="1"/>
</dbReference>
<protein>
    <submittedName>
        <fullName evidence="8">RT_RNaseH domain-containing protein</fullName>
    </submittedName>
</protein>
<dbReference type="InterPro" id="IPR050951">
    <property type="entry name" value="Retrovirus_Pol_polyprotein"/>
</dbReference>
<keyword evidence="4" id="KW-0255">Endonuclease</keyword>
<dbReference type="CDD" id="cd09274">
    <property type="entry name" value="RNase_HI_RT_Ty3"/>
    <property type="match status" value="1"/>
</dbReference>
<keyword evidence="5" id="KW-0378">Hydrolase</keyword>
<feature type="domain" description="Reverse transcriptase RNase H-like" evidence="7">
    <location>
        <begin position="1"/>
        <end position="52"/>
    </location>
</feature>
<keyword evidence="1" id="KW-0808">Transferase</keyword>
<dbReference type="GO" id="GO:0003964">
    <property type="term" value="F:RNA-directed DNA polymerase activity"/>
    <property type="evidence" value="ECO:0007669"/>
    <property type="project" value="UniProtKB-KW"/>
</dbReference>
<evidence type="ECO:0000256" key="5">
    <source>
        <dbReference type="ARBA" id="ARBA00022801"/>
    </source>
</evidence>
<evidence type="ECO:0000256" key="4">
    <source>
        <dbReference type="ARBA" id="ARBA00022759"/>
    </source>
</evidence>
<dbReference type="GO" id="GO:0016787">
    <property type="term" value="F:hydrolase activity"/>
    <property type="evidence" value="ECO:0007669"/>
    <property type="project" value="UniProtKB-KW"/>
</dbReference>
<evidence type="ECO:0000256" key="6">
    <source>
        <dbReference type="ARBA" id="ARBA00022918"/>
    </source>
</evidence>
<keyword evidence="2" id="KW-0548">Nucleotidyltransferase</keyword>
<evidence type="ECO:0000313" key="8">
    <source>
        <dbReference type="WBParaSite" id="MCU_009008-RA"/>
    </source>
</evidence>
<name>A0A5K3FJI9_MESCO</name>
<evidence type="ECO:0000256" key="3">
    <source>
        <dbReference type="ARBA" id="ARBA00022722"/>
    </source>
</evidence>
<accession>A0A5K3FJI9</accession>
<dbReference type="SUPFAM" id="SSF56672">
    <property type="entry name" value="DNA/RNA polymerases"/>
    <property type="match status" value="1"/>
</dbReference>
<dbReference type="GO" id="GO:0004519">
    <property type="term" value="F:endonuclease activity"/>
    <property type="evidence" value="ECO:0007669"/>
    <property type="project" value="UniProtKB-KW"/>
</dbReference>
<dbReference type="InterPro" id="IPR043502">
    <property type="entry name" value="DNA/RNA_pol_sf"/>
</dbReference>
<dbReference type="AlphaFoldDB" id="A0A5K3FJI9"/>
<evidence type="ECO:0000256" key="1">
    <source>
        <dbReference type="ARBA" id="ARBA00022679"/>
    </source>
</evidence>
<dbReference type="WBParaSite" id="MCU_009008-RA">
    <property type="protein sequence ID" value="MCU_009008-RA"/>
    <property type="gene ID" value="MCU_009008"/>
</dbReference>
<keyword evidence="6" id="KW-0695">RNA-directed DNA polymerase</keyword>
<evidence type="ECO:0000256" key="2">
    <source>
        <dbReference type="ARBA" id="ARBA00022695"/>
    </source>
</evidence>
<dbReference type="InterPro" id="IPR041373">
    <property type="entry name" value="RT_RNaseH"/>
</dbReference>
<dbReference type="PANTHER" id="PTHR37984">
    <property type="entry name" value="PROTEIN CBG26694"/>
    <property type="match status" value="1"/>
</dbReference>
<reference evidence="8" key="1">
    <citation type="submission" date="2019-11" db="UniProtKB">
        <authorList>
            <consortium name="WormBaseParasite"/>
        </authorList>
    </citation>
    <scope>IDENTIFICATION</scope>
</reference>